<name>A0A1D1VK23_RAMVA</name>
<proteinExistence type="predicted"/>
<dbReference type="Proteomes" id="UP000186922">
    <property type="component" value="Unassembled WGS sequence"/>
</dbReference>
<gene>
    <name evidence="1" type="primary">RvY_11901-1</name>
    <name evidence="1" type="synonym">RvY_11901.1</name>
    <name evidence="1" type="ORF">RvY_11901</name>
</gene>
<protein>
    <submittedName>
        <fullName evidence="1">Uncharacterized protein</fullName>
    </submittedName>
</protein>
<dbReference type="AlphaFoldDB" id="A0A1D1VK23"/>
<dbReference type="EMBL" id="BDGG01000007">
    <property type="protein sequence ID" value="GAV01146.1"/>
    <property type="molecule type" value="Genomic_DNA"/>
</dbReference>
<sequence>MQLLPKAQPTADFCAMGPHRRKSYEIEGDVHLLNFFNPVSMPNSVSSADGWYFCLLANSSDIIYGFLDDHSSQIARRVN</sequence>
<evidence type="ECO:0000313" key="1">
    <source>
        <dbReference type="EMBL" id="GAV01146.1"/>
    </source>
</evidence>
<accession>A0A1D1VK23</accession>
<evidence type="ECO:0000313" key="2">
    <source>
        <dbReference type="Proteomes" id="UP000186922"/>
    </source>
</evidence>
<keyword evidence="2" id="KW-1185">Reference proteome</keyword>
<comment type="caution">
    <text evidence="1">The sequence shown here is derived from an EMBL/GenBank/DDBJ whole genome shotgun (WGS) entry which is preliminary data.</text>
</comment>
<organism evidence="1 2">
    <name type="scientific">Ramazzottius varieornatus</name>
    <name type="common">Water bear</name>
    <name type="synonym">Tardigrade</name>
    <dbReference type="NCBI Taxonomy" id="947166"/>
    <lineage>
        <taxon>Eukaryota</taxon>
        <taxon>Metazoa</taxon>
        <taxon>Ecdysozoa</taxon>
        <taxon>Tardigrada</taxon>
        <taxon>Eutardigrada</taxon>
        <taxon>Parachela</taxon>
        <taxon>Hypsibioidea</taxon>
        <taxon>Ramazzottiidae</taxon>
        <taxon>Ramazzottius</taxon>
    </lineage>
</organism>
<reference evidence="1 2" key="1">
    <citation type="journal article" date="2016" name="Nat. Commun.">
        <title>Extremotolerant tardigrade genome and improved radiotolerance of human cultured cells by tardigrade-unique protein.</title>
        <authorList>
            <person name="Hashimoto T."/>
            <person name="Horikawa D.D."/>
            <person name="Saito Y."/>
            <person name="Kuwahara H."/>
            <person name="Kozuka-Hata H."/>
            <person name="Shin-I T."/>
            <person name="Minakuchi Y."/>
            <person name="Ohishi K."/>
            <person name="Motoyama A."/>
            <person name="Aizu T."/>
            <person name="Enomoto A."/>
            <person name="Kondo K."/>
            <person name="Tanaka S."/>
            <person name="Hara Y."/>
            <person name="Koshikawa S."/>
            <person name="Sagara H."/>
            <person name="Miura T."/>
            <person name="Yokobori S."/>
            <person name="Miyagawa K."/>
            <person name="Suzuki Y."/>
            <person name="Kubo T."/>
            <person name="Oyama M."/>
            <person name="Kohara Y."/>
            <person name="Fujiyama A."/>
            <person name="Arakawa K."/>
            <person name="Katayama T."/>
            <person name="Toyoda A."/>
            <person name="Kunieda T."/>
        </authorList>
    </citation>
    <scope>NUCLEOTIDE SEQUENCE [LARGE SCALE GENOMIC DNA]</scope>
    <source>
        <strain evidence="1 2">YOKOZUNA-1</strain>
    </source>
</reference>